<dbReference type="PANTHER" id="PTHR24220">
    <property type="entry name" value="IMPORT ATP-BINDING PROTEIN"/>
    <property type="match status" value="1"/>
</dbReference>
<keyword evidence="3 6" id="KW-0067">ATP-binding</keyword>
<dbReference type="PANTHER" id="PTHR24220:SF692">
    <property type="entry name" value="ABC TRANSPORTER DOMAIN-CONTAINING PROTEIN"/>
    <property type="match status" value="1"/>
</dbReference>
<comment type="caution">
    <text evidence="6">The sequence shown here is derived from an EMBL/GenBank/DDBJ whole genome shotgun (WGS) entry which is preliminary data.</text>
</comment>
<dbReference type="GO" id="GO:0022857">
    <property type="term" value="F:transmembrane transporter activity"/>
    <property type="evidence" value="ECO:0007669"/>
    <property type="project" value="UniProtKB-ARBA"/>
</dbReference>
<dbReference type="InterPro" id="IPR003439">
    <property type="entry name" value="ABC_transporter-like_ATP-bd"/>
</dbReference>
<keyword evidence="2" id="KW-0547">Nucleotide-binding</keyword>
<proteinExistence type="predicted"/>
<dbReference type="CDD" id="cd03255">
    <property type="entry name" value="ABC_MJ0796_LolCDE_FtsE"/>
    <property type="match status" value="1"/>
</dbReference>
<dbReference type="RefSeq" id="WP_148604408.1">
    <property type="nucleotide sequence ID" value="NZ_BSUV01000001.1"/>
</dbReference>
<dbReference type="SUPFAM" id="SSF52540">
    <property type="entry name" value="P-loop containing nucleoside triphosphate hydrolases"/>
    <property type="match status" value="1"/>
</dbReference>
<evidence type="ECO:0000256" key="3">
    <source>
        <dbReference type="ARBA" id="ARBA00022840"/>
    </source>
</evidence>
<dbReference type="SMART" id="SM00382">
    <property type="entry name" value="AAA"/>
    <property type="match status" value="1"/>
</dbReference>
<evidence type="ECO:0000259" key="5">
    <source>
        <dbReference type="PROSITE" id="PS50893"/>
    </source>
</evidence>
<dbReference type="PROSITE" id="PS50893">
    <property type="entry name" value="ABC_TRANSPORTER_2"/>
    <property type="match status" value="1"/>
</dbReference>
<evidence type="ECO:0000256" key="4">
    <source>
        <dbReference type="ARBA" id="ARBA00022970"/>
    </source>
</evidence>
<reference evidence="6 7" key="1">
    <citation type="submission" date="2019-01" db="EMBL/GenBank/DDBJ databases">
        <title>Leuconostoc litchii sp. nov., a novel lactic acid bacterium isolated from lychee.</title>
        <authorList>
            <person name="Wang L.-T."/>
        </authorList>
    </citation>
    <scope>NUCLEOTIDE SEQUENCE [LARGE SCALE GENOMIC DNA]</scope>
    <source>
        <strain evidence="6 7">MB7</strain>
    </source>
</reference>
<dbReference type="EMBL" id="SDGY01000001">
    <property type="protein sequence ID" value="TYC47007.1"/>
    <property type="molecule type" value="Genomic_DNA"/>
</dbReference>
<dbReference type="GO" id="GO:0098796">
    <property type="term" value="C:membrane protein complex"/>
    <property type="evidence" value="ECO:0007669"/>
    <property type="project" value="UniProtKB-ARBA"/>
</dbReference>
<keyword evidence="1" id="KW-0813">Transport</keyword>
<gene>
    <name evidence="6" type="ORF">ESZ47_02390</name>
</gene>
<dbReference type="Pfam" id="PF00005">
    <property type="entry name" value="ABC_tran"/>
    <property type="match status" value="1"/>
</dbReference>
<dbReference type="InterPro" id="IPR027417">
    <property type="entry name" value="P-loop_NTPase"/>
</dbReference>
<dbReference type="InterPro" id="IPR017871">
    <property type="entry name" value="ABC_transporter-like_CS"/>
</dbReference>
<organism evidence="6 7">
    <name type="scientific">Leuconostoc litchii</name>
    <dbReference type="NCBI Taxonomy" id="1981069"/>
    <lineage>
        <taxon>Bacteria</taxon>
        <taxon>Bacillati</taxon>
        <taxon>Bacillota</taxon>
        <taxon>Bacilli</taxon>
        <taxon>Lactobacillales</taxon>
        <taxon>Lactobacillaceae</taxon>
        <taxon>Leuconostoc</taxon>
    </lineage>
</organism>
<dbReference type="Gene3D" id="3.40.50.300">
    <property type="entry name" value="P-loop containing nucleotide triphosphate hydrolases"/>
    <property type="match status" value="1"/>
</dbReference>
<dbReference type="GO" id="GO:0005886">
    <property type="term" value="C:plasma membrane"/>
    <property type="evidence" value="ECO:0007669"/>
    <property type="project" value="TreeGrafter"/>
</dbReference>
<evidence type="ECO:0000313" key="7">
    <source>
        <dbReference type="Proteomes" id="UP000442244"/>
    </source>
</evidence>
<dbReference type="GO" id="GO:0016887">
    <property type="term" value="F:ATP hydrolysis activity"/>
    <property type="evidence" value="ECO:0007669"/>
    <property type="project" value="InterPro"/>
</dbReference>
<sequence>MPNNSIITVQQLSKHYDNHKILENVDIDIFESDFTVIMGPSGAGKSTLLQNISTMDKPTNGKVLFNQQDLTQFTDKKLSQFRKKEIGFIFQSFNLIDHLSVLENVCLPGFLLHSKSKQQVVKRARQLLTSLRLSDQIDQAITHLSGGQKQRVAIARSLINQPKLLFADEPTGALDSTAGTEVLDSLTLNNQNGQTIVMVTHDLKAALRADRILFIKDGKIFGDRKFSPYDFDQIETRRIEITSWLEEMGW</sequence>
<feature type="domain" description="ABC transporter" evidence="5">
    <location>
        <begin position="7"/>
        <end position="242"/>
    </location>
</feature>
<dbReference type="InterPro" id="IPR015854">
    <property type="entry name" value="ABC_transpr_LolD-like"/>
</dbReference>
<dbReference type="GO" id="GO:0006865">
    <property type="term" value="P:amino acid transport"/>
    <property type="evidence" value="ECO:0007669"/>
    <property type="project" value="UniProtKB-KW"/>
</dbReference>
<dbReference type="FunFam" id="3.40.50.300:FF:000032">
    <property type="entry name" value="Export ABC transporter ATP-binding protein"/>
    <property type="match status" value="1"/>
</dbReference>
<name>A0A6P2CRS2_9LACO</name>
<dbReference type="OrthoDB" id="9791546at2"/>
<dbReference type="InterPro" id="IPR003593">
    <property type="entry name" value="AAA+_ATPase"/>
</dbReference>
<dbReference type="PROSITE" id="PS00211">
    <property type="entry name" value="ABC_TRANSPORTER_1"/>
    <property type="match status" value="1"/>
</dbReference>
<evidence type="ECO:0000256" key="1">
    <source>
        <dbReference type="ARBA" id="ARBA00022448"/>
    </source>
</evidence>
<protein>
    <submittedName>
        <fullName evidence="6">ABC transporter ATP-binding protein</fullName>
    </submittedName>
</protein>
<dbReference type="InterPro" id="IPR017911">
    <property type="entry name" value="MacB-like_ATP-bd"/>
</dbReference>
<dbReference type="GO" id="GO:0005524">
    <property type="term" value="F:ATP binding"/>
    <property type="evidence" value="ECO:0007669"/>
    <property type="project" value="UniProtKB-KW"/>
</dbReference>
<evidence type="ECO:0000313" key="6">
    <source>
        <dbReference type="EMBL" id="TYC47007.1"/>
    </source>
</evidence>
<keyword evidence="7" id="KW-1185">Reference proteome</keyword>
<accession>A0A6P2CRS2</accession>
<keyword evidence="4" id="KW-0029">Amino-acid transport</keyword>
<dbReference type="AlphaFoldDB" id="A0A6P2CRS2"/>
<evidence type="ECO:0000256" key="2">
    <source>
        <dbReference type="ARBA" id="ARBA00022741"/>
    </source>
</evidence>
<dbReference type="Proteomes" id="UP000442244">
    <property type="component" value="Unassembled WGS sequence"/>
</dbReference>